<dbReference type="Gene3D" id="3.10.450.50">
    <property type="match status" value="1"/>
</dbReference>
<evidence type="ECO:0000313" key="2">
    <source>
        <dbReference type="Proteomes" id="UP000799438"/>
    </source>
</evidence>
<dbReference type="OrthoDB" id="3758478at2759"/>
<reference evidence="1" key="1">
    <citation type="journal article" date="2020" name="Stud. Mycol.">
        <title>101 Dothideomycetes genomes: a test case for predicting lifestyles and emergence of pathogens.</title>
        <authorList>
            <person name="Haridas S."/>
            <person name="Albert R."/>
            <person name="Binder M."/>
            <person name="Bloem J."/>
            <person name="Labutti K."/>
            <person name="Salamov A."/>
            <person name="Andreopoulos B."/>
            <person name="Baker S."/>
            <person name="Barry K."/>
            <person name="Bills G."/>
            <person name="Bluhm B."/>
            <person name="Cannon C."/>
            <person name="Castanera R."/>
            <person name="Culley D."/>
            <person name="Daum C."/>
            <person name="Ezra D."/>
            <person name="Gonzalez J."/>
            <person name="Henrissat B."/>
            <person name="Kuo A."/>
            <person name="Liang C."/>
            <person name="Lipzen A."/>
            <person name="Lutzoni F."/>
            <person name="Magnuson J."/>
            <person name="Mondo S."/>
            <person name="Nolan M."/>
            <person name="Ohm R."/>
            <person name="Pangilinan J."/>
            <person name="Park H.-J."/>
            <person name="Ramirez L."/>
            <person name="Alfaro M."/>
            <person name="Sun H."/>
            <person name="Tritt A."/>
            <person name="Yoshinaga Y."/>
            <person name="Zwiers L.-H."/>
            <person name="Turgeon B."/>
            <person name="Goodwin S."/>
            <person name="Spatafora J."/>
            <person name="Crous P."/>
            <person name="Grigoriev I."/>
        </authorList>
    </citation>
    <scope>NUCLEOTIDE SEQUENCE</scope>
    <source>
        <strain evidence="1">CBS 121167</strain>
    </source>
</reference>
<dbReference type="InterPro" id="IPR050977">
    <property type="entry name" value="Fungal_Meroterpenoid_Isomerase"/>
</dbReference>
<dbReference type="AlphaFoldDB" id="A0A6A6BBC2"/>
<evidence type="ECO:0008006" key="3">
    <source>
        <dbReference type="Google" id="ProtNLM"/>
    </source>
</evidence>
<dbReference type="EMBL" id="ML995487">
    <property type="protein sequence ID" value="KAF2141346.1"/>
    <property type="molecule type" value="Genomic_DNA"/>
</dbReference>
<sequence>MRRNTMAIIDGFNRMDTLSVLAFRAPNFTREILPSSLGVPVQDSAGFQRSLNMSRAVFHSFSLVVNDMLEDGPARKVCLWLTAEANTVAGPFRWEMVWSFKFDDAGRQVVHWREFVESSVNFADFIPSMSPTPLPTV</sequence>
<name>A0A6A6BBC2_9PEZI</name>
<keyword evidence="2" id="KW-1185">Reference proteome</keyword>
<dbReference type="GeneID" id="54296569"/>
<dbReference type="SUPFAM" id="SSF54427">
    <property type="entry name" value="NTF2-like"/>
    <property type="match status" value="1"/>
</dbReference>
<dbReference type="InterPro" id="IPR032710">
    <property type="entry name" value="NTF2-like_dom_sf"/>
</dbReference>
<protein>
    <recommendedName>
        <fullName evidence="3">SnoaL-like domain-containing protein</fullName>
    </recommendedName>
</protein>
<dbReference type="RefSeq" id="XP_033397059.1">
    <property type="nucleotide sequence ID" value="XM_033539073.1"/>
</dbReference>
<proteinExistence type="predicted"/>
<evidence type="ECO:0000313" key="1">
    <source>
        <dbReference type="EMBL" id="KAF2141346.1"/>
    </source>
</evidence>
<gene>
    <name evidence="1" type="ORF">K452DRAFT_272138</name>
</gene>
<dbReference type="PANTHER" id="PTHR39598">
    <property type="entry name" value="AUSTINOL SYNTHESIS PROTEIN F-RELATED"/>
    <property type="match status" value="1"/>
</dbReference>
<organism evidence="1 2">
    <name type="scientific">Aplosporella prunicola CBS 121167</name>
    <dbReference type="NCBI Taxonomy" id="1176127"/>
    <lineage>
        <taxon>Eukaryota</taxon>
        <taxon>Fungi</taxon>
        <taxon>Dikarya</taxon>
        <taxon>Ascomycota</taxon>
        <taxon>Pezizomycotina</taxon>
        <taxon>Dothideomycetes</taxon>
        <taxon>Dothideomycetes incertae sedis</taxon>
        <taxon>Botryosphaeriales</taxon>
        <taxon>Aplosporellaceae</taxon>
        <taxon>Aplosporella</taxon>
    </lineage>
</organism>
<dbReference type="Proteomes" id="UP000799438">
    <property type="component" value="Unassembled WGS sequence"/>
</dbReference>
<accession>A0A6A6BBC2</accession>
<dbReference type="PANTHER" id="PTHR39598:SF1">
    <property type="entry name" value="AUSTINOID BIOSYNTHESIS CLUSTERS PROTEIN F-RELATED"/>
    <property type="match status" value="1"/>
</dbReference>